<dbReference type="Proteomes" id="UP000886595">
    <property type="component" value="Unassembled WGS sequence"/>
</dbReference>
<keyword evidence="5" id="KW-1185">Reference proteome</keyword>
<evidence type="ECO:0000313" key="5">
    <source>
        <dbReference type="Proteomes" id="UP000886595"/>
    </source>
</evidence>
<evidence type="ECO:0000313" key="4">
    <source>
        <dbReference type="EMBL" id="KAG2290325.1"/>
    </source>
</evidence>
<dbReference type="InterPro" id="IPR024826">
    <property type="entry name" value="DNA_pol_delta/II_ssu"/>
</dbReference>
<dbReference type="PANTHER" id="PTHR10416:SF0">
    <property type="entry name" value="DNA POLYMERASE DELTA SUBUNIT 2"/>
    <property type="match status" value="1"/>
</dbReference>
<gene>
    <name evidence="4" type="ORF">Bca52824_049929</name>
</gene>
<evidence type="ECO:0000256" key="1">
    <source>
        <dbReference type="ARBA" id="ARBA00006035"/>
    </source>
</evidence>
<dbReference type="EMBL" id="JAAMPC010000010">
    <property type="protein sequence ID" value="KAG2290325.1"/>
    <property type="molecule type" value="Genomic_DNA"/>
</dbReference>
<evidence type="ECO:0000256" key="2">
    <source>
        <dbReference type="ARBA" id="ARBA00022705"/>
    </source>
</evidence>
<dbReference type="GO" id="GO:0006271">
    <property type="term" value="P:DNA strand elongation involved in DNA replication"/>
    <property type="evidence" value="ECO:0007669"/>
    <property type="project" value="TreeGrafter"/>
</dbReference>
<dbReference type="GO" id="GO:0043625">
    <property type="term" value="C:delta DNA polymerase complex"/>
    <property type="evidence" value="ECO:0007669"/>
    <property type="project" value="TreeGrafter"/>
</dbReference>
<dbReference type="OrthoDB" id="3763at2759"/>
<comment type="similarity">
    <text evidence="1">Belongs to the DNA polymerase delta/II small subunit family.</text>
</comment>
<dbReference type="Gene3D" id="3.60.21.50">
    <property type="match status" value="1"/>
</dbReference>
<comment type="caution">
    <text evidence="4">The sequence shown here is derived from an EMBL/GenBank/DDBJ whole genome shotgun (WGS) entry which is preliminary data.</text>
</comment>
<reference evidence="4 5" key="1">
    <citation type="submission" date="2020-02" db="EMBL/GenBank/DDBJ databases">
        <authorList>
            <person name="Ma Q."/>
            <person name="Huang Y."/>
            <person name="Song X."/>
            <person name="Pei D."/>
        </authorList>
    </citation>
    <scope>NUCLEOTIDE SEQUENCE [LARGE SCALE GENOMIC DNA]</scope>
    <source>
        <strain evidence="4">Sxm20200214</strain>
        <tissue evidence="4">Leaf</tissue>
    </source>
</reference>
<proteinExistence type="inferred from homology"/>
<feature type="domain" description="DNA polymerase alpha/delta/epsilon subunit B" evidence="3">
    <location>
        <begin position="36"/>
        <end position="123"/>
    </location>
</feature>
<organism evidence="4 5">
    <name type="scientific">Brassica carinata</name>
    <name type="common">Ethiopian mustard</name>
    <name type="synonym">Abyssinian cabbage</name>
    <dbReference type="NCBI Taxonomy" id="52824"/>
    <lineage>
        <taxon>Eukaryota</taxon>
        <taxon>Viridiplantae</taxon>
        <taxon>Streptophyta</taxon>
        <taxon>Embryophyta</taxon>
        <taxon>Tracheophyta</taxon>
        <taxon>Spermatophyta</taxon>
        <taxon>Magnoliopsida</taxon>
        <taxon>eudicotyledons</taxon>
        <taxon>Gunneridae</taxon>
        <taxon>Pentapetalae</taxon>
        <taxon>rosids</taxon>
        <taxon>malvids</taxon>
        <taxon>Brassicales</taxon>
        <taxon>Brassicaceae</taxon>
        <taxon>Brassiceae</taxon>
        <taxon>Brassica</taxon>
    </lineage>
</organism>
<dbReference type="GO" id="GO:0003677">
    <property type="term" value="F:DNA binding"/>
    <property type="evidence" value="ECO:0007669"/>
    <property type="project" value="InterPro"/>
</dbReference>
<dbReference type="Pfam" id="PF04042">
    <property type="entry name" value="DNA_pol_E_B"/>
    <property type="match status" value="1"/>
</dbReference>
<dbReference type="InterPro" id="IPR007185">
    <property type="entry name" value="DNA_pol_a/d/e_bsu"/>
</dbReference>
<name>A0A8X7US85_BRACI</name>
<keyword evidence="2" id="KW-0235">DNA replication</keyword>
<dbReference type="PANTHER" id="PTHR10416">
    <property type="entry name" value="DNA POLYMERASE DELTA SUBUNIT 2"/>
    <property type="match status" value="1"/>
</dbReference>
<accession>A0A8X7US85</accession>
<evidence type="ECO:0000259" key="3">
    <source>
        <dbReference type="Pfam" id="PF04042"/>
    </source>
</evidence>
<dbReference type="AlphaFoldDB" id="A0A8X7US85"/>
<protein>
    <recommendedName>
        <fullName evidence="3">DNA polymerase alpha/delta/epsilon subunit B domain-containing protein</fullName>
    </recommendedName>
</protein>
<sequence>MQKRSVTRLVKPRNFIHPDDTVILEDEKHGLERSVNFNTMAAGVSVDIMSGLNDPANSALPQQHLTTCFRSCTNPRSFDVDNIRFLGTSGQNIDKYSEAESKLDFVERTLRWRHLAPTAPNTLG</sequence>